<evidence type="ECO:0000313" key="2">
    <source>
        <dbReference type="Proteomes" id="UP000001064"/>
    </source>
</evidence>
<dbReference type="InterPro" id="IPR051904">
    <property type="entry name" value="UPF0746_actin_org"/>
</dbReference>
<name>F1A3C5_DICPU</name>
<dbReference type="KEGG" id="dpp:DICPUDRAFT_159129"/>
<dbReference type="VEuPathDB" id="AmoebaDB:DICPUDRAFT_159129"/>
<accession>F1A3C5</accession>
<dbReference type="InParanoid" id="F1A3C5"/>
<protein>
    <submittedName>
        <fullName evidence="1">Uncharacterized protein</fullName>
    </submittedName>
</protein>
<dbReference type="Proteomes" id="UP000001064">
    <property type="component" value="Unassembled WGS sequence"/>
</dbReference>
<organism evidence="1 2">
    <name type="scientific">Dictyostelium purpureum</name>
    <name type="common">Slime mold</name>
    <dbReference type="NCBI Taxonomy" id="5786"/>
    <lineage>
        <taxon>Eukaryota</taxon>
        <taxon>Amoebozoa</taxon>
        <taxon>Evosea</taxon>
        <taxon>Eumycetozoa</taxon>
        <taxon>Dictyostelia</taxon>
        <taxon>Dictyosteliales</taxon>
        <taxon>Dictyosteliaceae</taxon>
        <taxon>Dictyostelium</taxon>
    </lineage>
</organism>
<dbReference type="EMBL" id="GL871452">
    <property type="protein sequence ID" value="EGC29305.1"/>
    <property type="molecule type" value="Genomic_DNA"/>
</dbReference>
<dbReference type="PANTHER" id="PTHR32488">
    <property type="entry name" value="UPF0746 PROTEIN DDB_G0280785-RELATED"/>
    <property type="match status" value="1"/>
</dbReference>
<dbReference type="GeneID" id="10506169"/>
<proteinExistence type="predicted"/>
<sequence length="739" mass="87828">MNNNSEILFWSIYRNKFLNHQIFSNFEKFYDYNGLSKASFILTFSNGIEIIKDRLKSNRIIIIKDNDLNEIFQRVKEKNEVNFQFYIQIYRILFKKYATYSNLGQKTIKYNIENSVMESTLNKSIEFSNLLALEAFIGAFDLDYGTARKALTNTMGNIIINNYNTIKIYKHLIKKYQIPTELSPSQNILHKNFLNFQYNPLYIINELKLKHLIKTTHFIIENKHLVKFKISLINYQNLITGPDSLKNQIESHYQYFTTDQLNSTVQHLLLQIPLPQKESPSVTSLLFFYLNMMTVCFESYNILSFYKEIKKIIFNNGSQQKLQQLSKPETEFEYYYNKGNEAEPSTFSNSLGYLFNKILDSEQYNRTKSIQVIYNLLKSGKKENIQIVDSLKIKHGPFIDSQLDREMFRDAFGSDLLLGSTITSIEVVDFYFQNYQDQVFRDNNSLWKYIVDIQVLEHFENYMLSLGRMFKVFGYTKAPVKNESEITIIDVTTVEWNQKFYLEKLLRALKRPNVYYIYESNIEINFYSDYLFEYFNSGCKEKQNTVINIFKETFKVKEQHENPSVFYIKSIMLLNKRNKLLNWIFDNYETSIRDIDGDGDFIIKLSYLDSNQKKEIPIKISALSLFLGLYYRGRYEDIMKLSESKCFYLDQDPLFYVQKIKECNLDFLIFLINQTISIRKNIDNNNNEEEKNDREILFYAIKEWIVHLLNIASVYYPEVLKYLQSKYTKDQVFGAIEED</sequence>
<dbReference type="AlphaFoldDB" id="F1A3C5"/>
<evidence type="ECO:0000313" key="1">
    <source>
        <dbReference type="EMBL" id="EGC29305.1"/>
    </source>
</evidence>
<keyword evidence="2" id="KW-1185">Reference proteome</keyword>
<gene>
    <name evidence="1" type="ORF">DICPUDRAFT_159129</name>
</gene>
<dbReference type="RefSeq" id="XP_003294173.1">
    <property type="nucleotide sequence ID" value="XM_003294125.1"/>
</dbReference>
<reference evidence="2" key="1">
    <citation type="journal article" date="2011" name="Genome Biol.">
        <title>Comparative genomics of the social amoebae Dictyostelium discoideum and Dictyostelium purpureum.</title>
        <authorList>
            <consortium name="US DOE Joint Genome Institute (JGI-PGF)"/>
            <person name="Sucgang R."/>
            <person name="Kuo A."/>
            <person name="Tian X."/>
            <person name="Salerno W."/>
            <person name="Parikh A."/>
            <person name="Feasley C.L."/>
            <person name="Dalin E."/>
            <person name="Tu H."/>
            <person name="Huang E."/>
            <person name="Barry K."/>
            <person name="Lindquist E."/>
            <person name="Shapiro H."/>
            <person name="Bruce D."/>
            <person name="Schmutz J."/>
            <person name="Salamov A."/>
            <person name="Fey P."/>
            <person name="Gaudet P."/>
            <person name="Anjard C."/>
            <person name="Babu M.M."/>
            <person name="Basu S."/>
            <person name="Bushmanova Y."/>
            <person name="van der Wel H."/>
            <person name="Katoh-Kurasawa M."/>
            <person name="Dinh C."/>
            <person name="Coutinho P.M."/>
            <person name="Saito T."/>
            <person name="Elias M."/>
            <person name="Schaap P."/>
            <person name="Kay R.R."/>
            <person name="Henrissat B."/>
            <person name="Eichinger L."/>
            <person name="Rivero F."/>
            <person name="Putnam N.H."/>
            <person name="West C.M."/>
            <person name="Loomis W.F."/>
            <person name="Chisholm R.L."/>
            <person name="Shaulsky G."/>
            <person name="Strassmann J.E."/>
            <person name="Queller D.C."/>
            <person name="Kuspa A."/>
            <person name="Grigoriev I.V."/>
        </authorList>
    </citation>
    <scope>NUCLEOTIDE SEQUENCE [LARGE SCALE GENOMIC DNA]</scope>
    <source>
        <strain evidence="2">QSDP1</strain>
    </source>
</reference>
<dbReference type="PANTHER" id="PTHR32488:SF76">
    <property type="entry name" value="ANKYRIN REPEAT-CONTAINING PROTEIN-RELATED"/>
    <property type="match status" value="1"/>
</dbReference>